<protein>
    <submittedName>
        <fullName evidence="2">Phosphate-selective porin O/P</fullName>
    </submittedName>
</protein>
<dbReference type="OrthoDB" id="5442696at2"/>
<name>A0A4R6TGD9_9FLAO</name>
<dbReference type="Gene3D" id="2.40.160.10">
    <property type="entry name" value="Porin"/>
    <property type="match status" value="1"/>
</dbReference>
<sequence length="400" mass="45205">MNCKTALTIVSMFVFSYTNAQQTNSPKFGKGLFNLIGKDSTWSMNMGARVQFLATAEWDSNKEGLYNPSSSMLVRRARLKFDGFVLSPKLKYKLELGLSNKDISGASEHTGNAPRYILDAVVKWNFHQNFELWFGQTKLPGNRERVISSANMQLVDRSLLNKRFNIDRDMGLQLRHHFNLSDKFIVREAFSFAQGEGRNVTEGNLGGHQYTARLEFLPFGNFQSGGDYKGGDLKREQTPKLAIGTSYDFNNNAVKNRSNQGSYMVNDIGYYETNITTIFADAMFKYKGFSFMGEYAYRDAKDPIAKNSDGTPTGDVVQVGSGLNLQSGYLFAKNWEVTGRYTNIALDKNITGKGIENQYTLGLSKYIVGHKLKVQTDVSYLDIPTDRNQLMYRLQVDIHF</sequence>
<evidence type="ECO:0000313" key="2">
    <source>
        <dbReference type="EMBL" id="TDQ28913.1"/>
    </source>
</evidence>
<dbReference type="EMBL" id="SNYH01000002">
    <property type="protein sequence ID" value="TDQ28913.1"/>
    <property type="molecule type" value="Genomic_DNA"/>
</dbReference>
<evidence type="ECO:0000313" key="3">
    <source>
        <dbReference type="Proteomes" id="UP000295390"/>
    </source>
</evidence>
<organism evidence="2 3">
    <name type="scientific">Tenacibaculum caenipelagi</name>
    <dbReference type="NCBI Taxonomy" id="1325435"/>
    <lineage>
        <taxon>Bacteria</taxon>
        <taxon>Pseudomonadati</taxon>
        <taxon>Bacteroidota</taxon>
        <taxon>Flavobacteriia</taxon>
        <taxon>Flavobacteriales</taxon>
        <taxon>Flavobacteriaceae</taxon>
        <taxon>Tenacibaculum</taxon>
    </lineage>
</organism>
<dbReference type="InterPro" id="IPR023614">
    <property type="entry name" value="Porin_dom_sf"/>
</dbReference>
<dbReference type="InterPro" id="IPR010870">
    <property type="entry name" value="Porin_O/P"/>
</dbReference>
<dbReference type="Pfam" id="PF07396">
    <property type="entry name" value="Porin_O_P"/>
    <property type="match status" value="1"/>
</dbReference>
<reference evidence="2 3" key="1">
    <citation type="submission" date="2019-03" db="EMBL/GenBank/DDBJ databases">
        <title>Genomic Encyclopedia of Type Strains, Phase III (KMG-III): the genomes of soil and plant-associated and newly described type strains.</title>
        <authorList>
            <person name="Whitman W."/>
        </authorList>
    </citation>
    <scope>NUCLEOTIDE SEQUENCE [LARGE SCALE GENOMIC DNA]</scope>
    <source>
        <strain evidence="2 3">CECT 8283</strain>
    </source>
</reference>
<accession>A0A4R6TGD9</accession>
<keyword evidence="1" id="KW-0732">Signal</keyword>
<dbReference type="Proteomes" id="UP000295390">
    <property type="component" value="Unassembled WGS sequence"/>
</dbReference>
<dbReference type="AlphaFoldDB" id="A0A4R6TGD9"/>
<proteinExistence type="predicted"/>
<feature type="signal peptide" evidence="1">
    <location>
        <begin position="1"/>
        <end position="20"/>
    </location>
</feature>
<dbReference type="RefSeq" id="WP_133535411.1">
    <property type="nucleotide sequence ID" value="NZ_SNYH01000002.1"/>
</dbReference>
<dbReference type="SUPFAM" id="SSF56935">
    <property type="entry name" value="Porins"/>
    <property type="match status" value="1"/>
</dbReference>
<feature type="chain" id="PRO_5020342916" evidence="1">
    <location>
        <begin position="21"/>
        <end position="400"/>
    </location>
</feature>
<keyword evidence="3" id="KW-1185">Reference proteome</keyword>
<gene>
    <name evidence="2" type="ORF">DFQ07_1294</name>
</gene>
<comment type="caution">
    <text evidence="2">The sequence shown here is derived from an EMBL/GenBank/DDBJ whole genome shotgun (WGS) entry which is preliminary data.</text>
</comment>
<evidence type="ECO:0000256" key="1">
    <source>
        <dbReference type="SAM" id="SignalP"/>
    </source>
</evidence>